<feature type="transmembrane region" description="Helical" evidence="7">
    <location>
        <begin position="364"/>
        <end position="383"/>
    </location>
</feature>
<evidence type="ECO:0000256" key="2">
    <source>
        <dbReference type="ARBA" id="ARBA00010792"/>
    </source>
</evidence>
<comment type="similarity">
    <text evidence="2">Belongs to the DedA family.</text>
</comment>
<feature type="transmembrane region" description="Helical" evidence="7">
    <location>
        <begin position="294"/>
        <end position="313"/>
    </location>
</feature>
<evidence type="ECO:0000313" key="10">
    <source>
        <dbReference type="Proteomes" id="UP000755551"/>
    </source>
</evidence>
<evidence type="ECO:0000256" key="6">
    <source>
        <dbReference type="ARBA" id="ARBA00023136"/>
    </source>
</evidence>
<feature type="transmembrane region" description="Helical" evidence="7">
    <location>
        <begin position="29"/>
        <end position="48"/>
    </location>
</feature>
<dbReference type="Proteomes" id="UP000755551">
    <property type="component" value="Unassembled WGS sequence"/>
</dbReference>
<sequence length="445" mass="47844">MAENLFASLNLSAASVMLLIALVAMLESLAFIGLLLPGVALLFGLAFAAGSADIALPGCLLAAFIGAVTGDGLSFLLGRKAAPWVKRWPKVRRHPEWLQHGEAFFHRWGGLSIVSGRFIGPIRPIIPFVAGSCGMSPWRFTAFNLVSALGWAPLYLLPGYLTGQGTHALPSRLLPLLWSLAVLVFMLLLLQQVHRQLHPEAGLYRYLRQHLPKDWPPAPVLMLGFALLLFIVMTLLSLSDLGHSLNRQLLPPLQQAGAHWGLWPLAITLLGDPGLCLALAALSAGYGHWRHAQIQGWGVLVGVGTVLGLNILLKLLFEQPRPPGAALTTFSYPSGHAAGISALVGMSVAWVVHNRHHGLRHLGYLLAAPLILLVALSRPVLGVHWPLDVIAGCAEGLAAAAAYRLWLYRHPAPRPVSMAWLLLLLGTAMLYSGARLQAAAALYLG</sequence>
<keyword evidence="3" id="KW-1003">Cell membrane</keyword>
<feature type="transmembrane region" description="Helical" evidence="7">
    <location>
        <begin position="6"/>
        <end position="24"/>
    </location>
</feature>
<feature type="domain" description="Phosphatidic acid phosphatase type 2/haloperoxidase" evidence="8">
    <location>
        <begin position="294"/>
        <end position="404"/>
    </location>
</feature>
<keyword evidence="5 7" id="KW-1133">Transmembrane helix</keyword>
<keyword evidence="4 7" id="KW-0812">Transmembrane</keyword>
<dbReference type="InterPro" id="IPR000326">
    <property type="entry name" value="PAP2/HPO"/>
</dbReference>
<evidence type="ECO:0000313" key="9">
    <source>
        <dbReference type="EMBL" id="MBV0932547.1"/>
    </source>
</evidence>
<keyword evidence="6 7" id="KW-0472">Membrane</keyword>
<organism evidence="9 10">
    <name type="scientific">Marinobacterium weihaiense</name>
    <dbReference type="NCBI Taxonomy" id="2851016"/>
    <lineage>
        <taxon>Bacteria</taxon>
        <taxon>Pseudomonadati</taxon>
        <taxon>Pseudomonadota</taxon>
        <taxon>Gammaproteobacteria</taxon>
        <taxon>Oceanospirillales</taxon>
        <taxon>Oceanospirillaceae</taxon>
        <taxon>Marinobacterium</taxon>
    </lineage>
</organism>
<reference evidence="9 10" key="1">
    <citation type="submission" date="2021-06" db="EMBL/GenBank/DDBJ databases">
        <title>Bacterium isolated from marine sediment.</title>
        <authorList>
            <person name="Zhu K.-L."/>
            <person name="Du Z.-J."/>
            <person name="Liang Q.-Y."/>
        </authorList>
    </citation>
    <scope>NUCLEOTIDE SEQUENCE [LARGE SCALE GENOMIC DNA]</scope>
    <source>
        <strain evidence="9 10">A346</strain>
    </source>
</reference>
<feature type="transmembrane region" description="Helical" evidence="7">
    <location>
        <begin position="389"/>
        <end position="407"/>
    </location>
</feature>
<dbReference type="PANTHER" id="PTHR30353">
    <property type="entry name" value="INNER MEMBRANE PROTEIN DEDA-RELATED"/>
    <property type="match status" value="1"/>
</dbReference>
<feature type="transmembrane region" description="Helical" evidence="7">
    <location>
        <begin position="54"/>
        <end position="77"/>
    </location>
</feature>
<evidence type="ECO:0000256" key="4">
    <source>
        <dbReference type="ARBA" id="ARBA00022692"/>
    </source>
</evidence>
<dbReference type="InterPro" id="IPR032816">
    <property type="entry name" value="VTT_dom"/>
</dbReference>
<name>A0ABS6M8F9_9GAMM</name>
<feature type="transmembrane region" description="Helical" evidence="7">
    <location>
        <begin position="218"/>
        <end position="238"/>
    </location>
</feature>
<keyword evidence="10" id="KW-1185">Reference proteome</keyword>
<dbReference type="RefSeq" id="WP_217333967.1">
    <property type="nucleotide sequence ID" value="NZ_JAHQZT010000004.1"/>
</dbReference>
<dbReference type="SMART" id="SM00014">
    <property type="entry name" value="acidPPc"/>
    <property type="match status" value="1"/>
</dbReference>
<feature type="transmembrane region" description="Helical" evidence="7">
    <location>
        <begin position="173"/>
        <end position="190"/>
    </location>
</feature>
<dbReference type="Pfam" id="PF09335">
    <property type="entry name" value="VTT_dom"/>
    <property type="match status" value="1"/>
</dbReference>
<feature type="transmembrane region" description="Helical" evidence="7">
    <location>
        <begin position="258"/>
        <end position="282"/>
    </location>
</feature>
<evidence type="ECO:0000256" key="3">
    <source>
        <dbReference type="ARBA" id="ARBA00022475"/>
    </source>
</evidence>
<protein>
    <submittedName>
        <fullName evidence="9">VTT domain-containing protein</fullName>
    </submittedName>
</protein>
<evidence type="ECO:0000256" key="7">
    <source>
        <dbReference type="SAM" id="Phobius"/>
    </source>
</evidence>
<dbReference type="PANTHER" id="PTHR30353:SF15">
    <property type="entry name" value="INNER MEMBRANE PROTEIN YABI"/>
    <property type="match status" value="1"/>
</dbReference>
<accession>A0ABS6M8F9</accession>
<evidence type="ECO:0000256" key="1">
    <source>
        <dbReference type="ARBA" id="ARBA00004651"/>
    </source>
</evidence>
<dbReference type="InterPro" id="IPR032818">
    <property type="entry name" value="DedA-like"/>
</dbReference>
<comment type="subcellular location">
    <subcellularLocation>
        <location evidence="1">Cell membrane</location>
        <topology evidence="1">Multi-pass membrane protein</topology>
    </subcellularLocation>
</comment>
<evidence type="ECO:0000259" key="8">
    <source>
        <dbReference type="SMART" id="SM00014"/>
    </source>
</evidence>
<dbReference type="EMBL" id="JAHQZT010000004">
    <property type="protein sequence ID" value="MBV0932547.1"/>
    <property type="molecule type" value="Genomic_DNA"/>
</dbReference>
<feature type="transmembrane region" description="Helical" evidence="7">
    <location>
        <begin position="142"/>
        <end position="161"/>
    </location>
</feature>
<dbReference type="Pfam" id="PF01569">
    <property type="entry name" value="PAP2"/>
    <property type="match status" value="1"/>
</dbReference>
<evidence type="ECO:0000256" key="5">
    <source>
        <dbReference type="ARBA" id="ARBA00022989"/>
    </source>
</evidence>
<feature type="transmembrane region" description="Helical" evidence="7">
    <location>
        <begin position="419"/>
        <end position="444"/>
    </location>
</feature>
<feature type="transmembrane region" description="Helical" evidence="7">
    <location>
        <begin position="333"/>
        <end position="352"/>
    </location>
</feature>
<gene>
    <name evidence="9" type="ORF">KTN04_04240</name>
</gene>
<comment type="caution">
    <text evidence="9">The sequence shown here is derived from an EMBL/GenBank/DDBJ whole genome shotgun (WGS) entry which is preliminary data.</text>
</comment>
<proteinExistence type="inferred from homology"/>